<dbReference type="EMBL" id="JAFNEN010000791">
    <property type="protein sequence ID" value="KAG8177286.1"/>
    <property type="molecule type" value="Genomic_DNA"/>
</dbReference>
<dbReference type="Pfam" id="PF07707">
    <property type="entry name" value="BACK"/>
    <property type="match status" value="1"/>
</dbReference>
<feature type="region of interest" description="Disordered" evidence="1">
    <location>
        <begin position="353"/>
        <end position="390"/>
    </location>
</feature>
<accession>A0AAV6U0X6</accession>
<feature type="region of interest" description="Disordered" evidence="1">
    <location>
        <begin position="63"/>
        <end position="109"/>
    </location>
</feature>
<dbReference type="AlphaFoldDB" id="A0AAV6U0X6"/>
<organism evidence="3 4">
    <name type="scientific">Oedothorax gibbosus</name>
    <dbReference type="NCBI Taxonomy" id="931172"/>
    <lineage>
        <taxon>Eukaryota</taxon>
        <taxon>Metazoa</taxon>
        <taxon>Ecdysozoa</taxon>
        <taxon>Arthropoda</taxon>
        <taxon>Chelicerata</taxon>
        <taxon>Arachnida</taxon>
        <taxon>Araneae</taxon>
        <taxon>Araneomorphae</taxon>
        <taxon>Entelegynae</taxon>
        <taxon>Araneoidea</taxon>
        <taxon>Linyphiidae</taxon>
        <taxon>Erigoninae</taxon>
        <taxon>Oedothorax</taxon>
    </lineage>
</organism>
<dbReference type="PANTHER" id="PTHR22667:SF0">
    <property type="entry name" value="AT01380P-RELATED"/>
    <property type="match status" value="1"/>
</dbReference>
<keyword evidence="4" id="KW-1185">Reference proteome</keyword>
<evidence type="ECO:0000256" key="1">
    <source>
        <dbReference type="SAM" id="MobiDB-lite"/>
    </source>
</evidence>
<dbReference type="Gene3D" id="1.25.40.420">
    <property type="match status" value="1"/>
</dbReference>
<dbReference type="InterPro" id="IPR011705">
    <property type="entry name" value="BACK"/>
</dbReference>
<evidence type="ECO:0000313" key="3">
    <source>
        <dbReference type="EMBL" id="KAG8177286.1"/>
    </source>
</evidence>
<feature type="compositionally biased region" description="Basic and acidic residues" evidence="1">
    <location>
        <begin position="353"/>
        <end position="367"/>
    </location>
</feature>
<dbReference type="Proteomes" id="UP000827092">
    <property type="component" value="Unassembled WGS sequence"/>
</dbReference>
<gene>
    <name evidence="3" type="ORF">JTE90_029422</name>
</gene>
<proteinExistence type="predicted"/>
<name>A0AAV6U0X6_9ARAC</name>
<dbReference type="PANTHER" id="PTHR22667">
    <property type="entry name" value="AT01380P-RELATED"/>
    <property type="match status" value="1"/>
</dbReference>
<feature type="compositionally biased region" description="Basic and acidic residues" evidence="1">
    <location>
        <begin position="63"/>
        <end position="86"/>
    </location>
</feature>
<reference evidence="3 4" key="1">
    <citation type="journal article" date="2022" name="Nat. Ecol. Evol.">
        <title>A masculinizing supergene underlies an exaggerated male reproductive morph in a spider.</title>
        <authorList>
            <person name="Hendrickx F."/>
            <person name="De Corte Z."/>
            <person name="Sonet G."/>
            <person name="Van Belleghem S.M."/>
            <person name="Kostlbacher S."/>
            <person name="Vangestel C."/>
        </authorList>
    </citation>
    <scope>NUCLEOTIDE SEQUENCE [LARGE SCALE GENOMIC DNA]</scope>
    <source>
        <strain evidence="3">W744_W776</strain>
    </source>
</reference>
<dbReference type="SMART" id="SM00875">
    <property type="entry name" value="BACK"/>
    <property type="match status" value="1"/>
</dbReference>
<feature type="domain" description="BACK" evidence="2">
    <location>
        <begin position="196"/>
        <end position="292"/>
    </location>
</feature>
<protein>
    <recommendedName>
        <fullName evidence="2">BACK domain-containing protein</fullName>
    </recommendedName>
</protein>
<sequence>MAPILERIRHFFVSVGSCFRNTVTDQDKYKGQDAYFYNNISDKNDVTLVGYRNIDSAQENLTHEEIADSKGADNKDSKPDAEKDCEPSTTSSSNTEDSDNPPASQEEPLKALDILVTTDPVIPLLKRTIVCSRDETGLQMSFYFYRSVLGNNLDEKIFEQLAMTPHVVVQDAHTLTLFVFNVLKHNFEEASFVDSAIYFGSMNASFRLCVQFLALRLEKMVLGSDYLMLSKAHIEVILQQDVIGARSEFVVYLAALKWLRFNFQERKQFARDLFGCVRFCQMTNKEIIALYQPPLLDDMLRLPEINDLIDEALIKTESSSTDSTFNKRMLLLEGKPFILKKNRSIRRTWGKEKLKHQTDLGPRKEEASNGLGAKKRGSIRRNWGQEKRKYQTDLGPRKIEASDGLGAKRRGSNNRTPCPIIWNYKMGLGVKKRSGSSN</sequence>
<evidence type="ECO:0000313" key="4">
    <source>
        <dbReference type="Proteomes" id="UP000827092"/>
    </source>
</evidence>
<comment type="caution">
    <text evidence="3">The sequence shown here is derived from an EMBL/GenBank/DDBJ whole genome shotgun (WGS) entry which is preliminary data.</text>
</comment>
<evidence type="ECO:0000259" key="2">
    <source>
        <dbReference type="SMART" id="SM00875"/>
    </source>
</evidence>